<protein>
    <submittedName>
        <fullName evidence="1">Uncharacterized protein</fullName>
    </submittedName>
</protein>
<sequence>MTTSMKMLTIELKPGR</sequence>
<accession>A0A0A8YA58</accession>
<dbReference type="EMBL" id="GBRH01275600">
    <property type="protein sequence ID" value="JAD22295.1"/>
    <property type="molecule type" value="Transcribed_RNA"/>
</dbReference>
<proteinExistence type="predicted"/>
<organism evidence="1">
    <name type="scientific">Arundo donax</name>
    <name type="common">Giant reed</name>
    <name type="synonym">Donax arundinaceus</name>
    <dbReference type="NCBI Taxonomy" id="35708"/>
    <lineage>
        <taxon>Eukaryota</taxon>
        <taxon>Viridiplantae</taxon>
        <taxon>Streptophyta</taxon>
        <taxon>Embryophyta</taxon>
        <taxon>Tracheophyta</taxon>
        <taxon>Spermatophyta</taxon>
        <taxon>Magnoliopsida</taxon>
        <taxon>Liliopsida</taxon>
        <taxon>Poales</taxon>
        <taxon>Poaceae</taxon>
        <taxon>PACMAD clade</taxon>
        <taxon>Arundinoideae</taxon>
        <taxon>Arundineae</taxon>
        <taxon>Arundo</taxon>
    </lineage>
</organism>
<dbReference type="AlphaFoldDB" id="A0A0A8YA58"/>
<name>A0A0A8YA58_ARUDO</name>
<reference evidence="1" key="2">
    <citation type="journal article" date="2015" name="Data Brief">
        <title>Shoot transcriptome of the giant reed, Arundo donax.</title>
        <authorList>
            <person name="Barrero R.A."/>
            <person name="Guerrero F.D."/>
            <person name="Moolhuijzen P."/>
            <person name="Goolsby J.A."/>
            <person name="Tidwell J."/>
            <person name="Bellgard S.E."/>
            <person name="Bellgard M.I."/>
        </authorList>
    </citation>
    <scope>NUCLEOTIDE SEQUENCE</scope>
    <source>
        <tissue evidence="1">Shoot tissue taken approximately 20 cm above the soil surface</tissue>
    </source>
</reference>
<evidence type="ECO:0000313" key="1">
    <source>
        <dbReference type="EMBL" id="JAD22295.1"/>
    </source>
</evidence>
<reference evidence="1" key="1">
    <citation type="submission" date="2014-09" db="EMBL/GenBank/DDBJ databases">
        <authorList>
            <person name="Magalhaes I.L.F."/>
            <person name="Oliveira U."/>
            <person name="Santos F.R."/>
            <person name="Vidigal T.H.D.A."/>
            <person name="Brescovit A.D."/>
            <person name="Santos A.J."/>
        </authorList>
    </citation>
    <scope>NUCLEOTIDE SEQUENCE</scope>
    <source>
        <tissue evidence="1">Shoot tissue taken approximately 20 cm above the soil surface</tissue>
    </source>
</reference>